<evidence type="ECO:0000313" key="11">
    <source>
        <dbReference type="EMBL" id="QCP54460.1"/>
    </source>
</evidence>
<dbReference type="SMART" id="SM00387">
    <property type="entry name" value="HATPase_c"/>
    <property type="match status" value="1"/>
</dbReference>
<dbReference type="PANTHER" id="PTHR42878:SF7">
    <property type="entry name" value="SENSOR HISTIDINE KINASE GLRK"/>
    <property type="match status" value="1"/>
</dbReference>
<keyword evidence="5" id="KW-0808">Transferase</keyword>
<gene>
    <name evidence="11" type="ORF">FAZ95_36740</name>
</gene>
<dbReference type="SUPFAM" id="SSF55874">
    <property type="entry name" value="ATPase domain of HSP90 chaperone/DNA topoisomerase II/histidine kinase"/>
    <property type="match status" value="1"/>
</dbReference>
<evidence type="ECO:0000256" key="1">
    <source>
        <dbReference type="ARBA" id="ARBA00000085"/>
    </source>
</evidence>
<evidence type="ECO:0000256" key="2">
    <source>
        <dbReference type="ARBA" id="ARBA00004429"/>
    </source>
</evidence>
<evidence type="ECO:0000256" key="8">
    <source>
        <dbReference type="ARBA" id="ARBA00022840"/>
    </source>
</evidence>
<dbReference type="InterPro" id="IPR003594">
    <property type="entry name" value="HATPase_dom"/>
</dbReference>
<feature type="domain" description="Histidine kinase" evidence="10">
    <location>
        <begin position="16"/>
        <end position="231"/>
    </location>
</feature>
<comment type="catalytic activity">
    <reaction evidence="1">
        <text>ATP + protein L-histidine = ADP + protein N-phospho-L-histidine.</text>
        <dbReference type="EC" id="2.7.13.3"/>
    </reaction>
</comment>
<dbReference type="InterPro" id="IPR050351">
    <property type="entry name" value="BphY/WalK/GraS-like"/>
</dbReference>
<sequence length="239" mass="26852">MPPTSRWLHNLLRHLGFIHRVHLSIKNLDGHDPRLRALRNQDDFPGRLLLFEQIRRYAERAMLLADDFLLIARTQNQPIVYRLVALPMVRLDTIEDAWVLSRKRDQKFDLDFPEEAWVIGNTTLLKRAAMNLVTNAIKYSTPGDTIKVALTDAGHSWTVSVIDHGRGIGADDQRRLFAEFVQLAADPRIERGAGLGLAFVKTAIQKHGGTVFVDSEIGRGSTFGFTLPKADPDGTPPVD</sequence>
<evidence type="ECO:0000259" key="10">
    <source>
        <dbReference type="PROSITE" id="PS50109"/>
    </source>
</evidence>
<keyword evidence="9" id="KW-0902">Two-component regulatory system</keyword>
<proteinExistence type="predicted"/>
<dbReference type="EC" id="2.7.13.3" evidence="3"/>
<dbReference type="GO" id="GO:0007234">
    <property type="term" value="P:osmosensory signaling via phosphorelay pathway"/>
    <property type="evidence" value="ECO:0007669"/>
    <property type="project" value="TreeGrafter"/>
</dbReference>
<accession>A0A4V1EIP2</accession>
<keyword evidence="4" id="KW-0597">Phosphoprotein</keyword>
<evidence type="ECO:0000256" key="5">
    <source>
        <dbReference type="ARBA" id="ARBA00022679"/>
    </source>
</evidence>
<dbReference type="GO" id="GO:0030295">
    <property type="term" value="F:protein kinase activator activity"/>
    <property type="evidence" value="ECO:0007669"/>
    <property type="project" value="TreeGrafter"/>
</dbReference>
<dbReference type="CDD" id="cd00075">
    <property type="entry name" value="HATPase"/>
    <property type="match status" value="1"/>
</dbReference>
<dbReference type="Proteomes" id="UP000298656">
    <property type="component" value="Chromosome 2"/>
</dbReference>
<reference evidence="11 12" key="1">
    <citation type="submission" date="2019-05" db="EMBL/GenBank/DDBJ databases">
        <title>Burkholderia sp. DHOD12, isolated from subtropical forest soil.</title>
        <authorList>
            <person name="Gao Z.-H."/>
            <person name="Qiu L.-H."/>
        </authorList>
    </citation>
    <scope>NUCLEOTIDE SEQUENCE [LARGE SCALE GENOMIC DNA]</scope>
    <source>
        <strain evidence="11 12">DHOD12</strain>
    </source>
</reference>
<keyword evidence="8" id="KW-0067">ATP-binding</keyword>
<dbReference type="GO" id="GO:0000156">
    <property type="term" value="F:phosphorelay response regulator activity"/>
    <property type="evidence" value="ECO:0007669"/>
    <property type="project" value="TreeGrafter"/>
</dbReference>
<dbReference type="GO" id="GO:0005524">
    <property type="term" value="F:ATP binding"/>
    <property type="evidence" value="ECO:0007669"/>
    <property type="project" value="UniProtKB-KW"/>
</dbReference>
<dbReference type="InterPro" id="IPR005467">
    <property type="entry name" value="His_kinase_dom"/>
</dbReference>
<dbReference type="InterPro" id="IPR004358">
    <property type="entry name" value="Sig_transdc_His_kin-like_C"/>
</dbReference>
<name>A0A4V1EIP2_9BURK</name>
<dbReference type="InterPro" id="IPR036890">
    <property type="entry name" value="HATPase_C_sf"/>
</dbReference>
<dbReference type="Pfam" id="PF02518">
    <property type="entry name" value="HATPase_c"/>
    <property type="match status" value="1"/>
</dbReference>
<dbReference type="EMBL" id="CP040078">
    <property type="protein sequence ID" value="QCP54460.1"/>
    <property type="molecule type" value="Genomic_DNA"/>
</dbReference>
<dbReference type="FunFam" id="3.30.565.10:FF:000006">
    <property type="entry name" value="Sensor histidine kinase WalK"/>
    <property type="match status" value="1"/>
</dbReference>
<evidence type="ECO:0000313" key="12">
    <source>
        <dbReference type="Proteomes" id="UP000298656"/>
    </source>
</evidence>
<dbReference type="Gene3D" id="3.30.565.10">
    <property type="entry name" value="Histidine kinase-like ATPase, C-terminal domain"/>
    <property type="match status" value="1"/>
</dbReference>
<protein>
    <recommendedName>
        <fullName evidence="3">histidine kinase</fullName>
        <ecNumber evidence="3">2.7.13.3</ecNumber>
    </recommendedName>
</protein>
<dbReference type="OrthoDB" id="8887826at2"/>
<keyword evidence="7 11" id="KW-0418">Kinase</keyword>
<evidence type="ECO:0000256" key="3">
    <source>
        <dbReference type="ARBA" id="ARBA00012438"/>
    </source>
</evidence>
<evidence type="ECO:0000256" key="4">
    <source>
        <dbReference type="ARBA" id="ARBA00022553"/>
    </source>
</evidence>
<evidence type="ECO:0000256" key="7">
    <source>
        <dbReference type="ARBA" id="ARBA00022777"/>
    </source>
</evidence>
<comment type="subcellular location">
    <subcellularLocation>
        <location evidence="2">Cell inner membrane</location>
        <topology evidence="2">Multi-pass membrane protein</topology>
    </subcellularLocation>
</comment>
<keyword evidence="12" id="KW-1185">Reference proteome</keyword>
<dbReference type="AlphaFoldDB" id="A0A4V1EIP2"/>
<dbReference type="PANTHER" id="PTHR42878">
    <property type="entry name" value="TWO-COMPONENT HISTIDINE KINASE"/>
    <property type="match status" value="1"/>
</dbReference>
<organism evidence="11 12">
    <name type="scientific">Trinickia violacea</name>
    <dbReference type="NCBI Taxonomy" id="2571746"/>
    <lineage>
        <taxon>Bacteria</taxon>
        <taxon>Pseudomonadati</taxon>
        <taxon>Pseudomonadota</taxon>
        <taxon>Betaproteobacteria</taxon>
        <taxon>Burkholderiales</taxon>
        <taxon>Burkholderiaceae</taxon>
        <taxon>Trinickia</taxon>
    </lineage>
</organism>
<dbReference type="PRINTS" id="PR00344">
    <property type="entry name" value="BCTRLSENSOR"/>
</dbReference>
<keyword evidence="6" id="KW-0547">Nucleotide-binding</keyword>
<dbReference type="GO" id="GO:0005886">
    <property type="term" value="C:plasma membrane"/>
    <property type="evidence" value="ECO:0007669"/>
    <property type="project" value="UniProtKB-SubCell"/>
</dbReference>
<dbReference type="GO" id="GO:0004673">
    <property type="term" value="F:protein histidine kinase activity"/>
    <property type="evidence" value="ECO:0007669"/>
    <property type="project" value="UniProtKB-EC"/>
</dbReference>
<dbReference type="KEGG" id="tvl:FAZ95_36740"/>
<evidence type="ECO:0000256" key="6">
    <source>
        <dbReference type="ARBA" id="ARBA00022741"/>
    </source>
</evidence>
<evidence type="ECO:0000256" key="9">
    <source>
        <dbReference type="ARBA" id="ARBA00023012"/>
    </source>
</evidence>
<dbReference type="PROSITE" id="PS50109">
    <property type="entry name" value="HIS_KIN"/>
    <property type="match status" value="1"/>
</dbReference>